<comment type="caution">
    <text evidence="3">Lacks conserved residue(s) required for the propagation of feature annotation.</text>
</comment>
<protein>
    <recommendedName>
        <fullName evidence="4">Laminin EGF-like domain-containing protein</fullName>
    </recommendedName>
</protein>
<dbReference type="Gene3D" id="2.10.25.10">
    <property type="entry name" value="Laminin"/>
    <property type="match status" value="1"/>
</dbReference>
<feature type="disulfide bond" evidence="3">
    <location>
        <begin position="36"/>
        <end position="45"/>
    </location>
</feature>
<evidence type="ECO:0000256" key="2">
    <source>
        <dbReference type="ARBA" id="ARBA00023292"/>
    </source>
</evidence>
<keyword evidence="1 3" id="KW-1015">Disulfide bond</keyword>
<comment type="caution">
    <text evidence="5">The sequence shown here is derived from an EMBL/GenBank/DDBJ whole genome shotgun (WGS) entry which is preliminary data.</text>
</comment>
<sequence>MYVSLPRFSVPVHRCNCNPIGSTSGECDIVTGQCECHPGITGLHCDRCEINFFGFSSSGCKREDKTQQVTFTTSLQNVIVTEVTVGYHLHRDDTKTMRY</sequence>
<evidence type="ECO:0000256" key="1">
    <source>
        <dbReference type="ARBA" id="ARBA00023157"/>
    </source>
</evidence>
<proteinExistence type="predicted"/>
<dbReference type="InterPro" id="IPR050440">
    <property type="entry name" value="Laminin/Netrin_ECM"/>
</dbReference>
<dbReference type="CDD" id="cd00055">
    <property type="entry name" value="EGF_Lam"/>
    <property type="match status" value="1"/>
</dbReference>
<reference evidence="5 6" key="1">
    <citation type="submission" date="2021-06" db="EMBL/GenBank/DDBJ databases">
        <authorList>
            <person name="Palmer J.M."/>
        </authorList>
    </citation>
    <scope>NUCLEOTIDE SEQUENCE [LARGE SCALE GENOMIC DNA]</scope>
    <source>
        <strain evidence="5 6">CL_MEX2019</strain>
        <tissue evidence="5">Muscle</tissue>
    </source>
</reference>
<keyword evidence="6" id="KW-1185">Reference proteome</keyword>
<evidence type="ECO:0000313" key="6">
    <source>
        <dbReference type="Proteomes" id="UP001352852"/>
    </source>
</evidence>
<gene>
    <name evidence="5" type="ORF">CHARACLAT_033234</name>
</gene>
<dbReference type="PANTHER" id="PTHR10574">
    <property type="entry name" value="NETRIN/LAMININ-RELATED"/>
    <property type="match status" value="1"/>
</dbReference>
<feature type="domain" description="Laminin EGF-like" evidence="4">
    <location>
        <begin position="15"/>
        <end position="62"/>
    </location>
</feature>
<accession>A0ABU7DWB9</accession>
<dbReference type="EMBL" id="JAHUTJ010039543">
    <property type="protein sequence ID" value="MED6279319.1"/>
    <property type="molecule type" value="Genomic_DNA"/>
</dbReference>
<dbReference type="SUPFAM" id="SSF57196">
    <property type="entry name" value="EGF/Laminin"/>
    <property type="match status" value="1"/>
</dbReference>
<feature type="disulfide bond" evidence="3">
    <location>
        <begin position="15"/>
        <end position="27"/>
    </location>
</feature>
<dbReference type="SMART" id="SM00180">
    <property type="entry name" value="EGF_Lam"/>
    <property type="match status" value="1"/>
</dbReference>
<dbReference type="PANTHER" id="PTHR10574:SF298">
    <property type="entry name" value="MULTIPLE EPIDERMAL GROWTH FACTOR-LIKE DOMAINS PROTEIN 9"/>
    <property type="match status" value="1"/>
</dbReference>
<dbReference type="PROSITE" id="PS01248">
    <property type="entry name" value="EGF_LAM_1"/>
    <property type="match status" value="1"/>
</dbReference>
<dbReference type="InterPro" id="IPR002049">
    <property type="entry name" value="LE_dom"/>
</dbReference>
<organism evidence="5 6">
    <name type="scientific">Characodon lateralis</name>
    <dbReference type="NCBI Taxonomy" id="208331"/>
    <lineage>
        <taxon>Eukaryota</taxon>
        <taxon>Metazoa</taxon>
        <taxon>Chordata</taxon>
        <taxon>Craniata</taxon>
        <taxon>Vertebrata</taxon>
        <taxon>Euteleostomi</taxon>
        <taxon>Actinopterygii</taxon>
        <taxon>Neopterygii</taxon>
        <taxon>Teleostei</taxon>
        <taxon>Neoteleostei</taxon>
        <taxon>Acanthomorphata</taxon>
        <taxon>Ovalentaria</taxon>
        <taxon>Atherinomorphae</taxon>
        <taxon>Cyprinodontiformes</taxon>
        <taxon>Goodeidae</taxon>
        <taxon>Characodon</taxon>
    </lineage>
</organism>
<dbReference type="PROSITE" id="PS50027">
    <property type="entry name" value="EGF_LAM_2"/>
    <property type="match status" value="1"/>
</dbReference>
<feature type="disulfide bond" evidence="3">
    <location>
        <begin position="17"/>
        <end position="34"/>
    </location>
</feature>
<dbReference type="Pfam" id="PF00053">
    <property type="entry name" value="EGF_laminin"/>
    <property type="match status" value="1"/>
</dbReference>
<keyword evidence="2 3" id="KW-0424">Laminin EGF-like domain</keyword>
<evidence type="ECO:0000259" key="4">
    <source>
        <dbReference type="PROSITE" id="PS50027"/>
    </source>
</evidence>
<dbReference type="Proteomes" id="UP001352852">
    <property type="component" value="Unassembled WGS sequence"/>
</dbReference>
<name>A0ABU7DWB9_9TELE</name>
<evidence type="ECO:0000256" key="3">
    <source>
        <dbReference type="PROSITE-ProRule" id="PRU00460"/>
    </source>
</evidence>
<evidence type="ECO:0000313" key="5">
    <source>
        <dbReference type="EMBL" id="MED6279319.1"/>
    </source>
</evidence>